<evidence type="ECO:0000256" key="2">
    <source>
        <dbReference type="ARBA" id="ARBA00004651"/>
    </source>
</evidence>
<proteinExistence type="inferred from homology"/>
<evidence type="ECO:0000256" key="3">
    <source>
        <dbReference type="ARBA" id="ARBA00022448"/>
    </source>
</evidence>
<dbReference type="GO" id="GO:0034220">
    <property type="term" value="P:monoatomic ion transmembrane transport"/>
    <property type="evidence" value="ECO:0007669"/>
    <property type="project" value="UniProtKB-KW"/>
</dbReference>
<gene>
    <name evidence="13" type="primary">inx2_0</name>
    <name evidence="12" type="synonym">inx</name>
    <name evidence="13" type="ORF">g.3017</name>
</gene>
<sequence>MIDIFGPIKSLLKFDNVVTDNIVFQLHYKATFLILSACSILITSRQFFGDPIDCMVDGIPSNIMDTYCWIYSTFTIPKWNNGKIGKDVHPGVSVYDEDTDTVKYHKYYQWVCFVLLFQAMFFYAPRYLWKLWEAGRMRSLVMDLNCSIVFDPEHKELLINYFVKNLHLQNFYAIRFFLCEFLNFCNILLQMYFINYFLEGEFKMYGYNILTMDETKPEDRMDVMNRMFPIVTKCTFNKYGPTGSIQRFDGMCVLPLNILNEKIFAFLWFWFWFIAIISALNIVYRTIIIVNPVFRLILLRSKTDNSSHKELKSLTQKFWIGDWFVLYQLSKNISPVDFRDLVSDLTNKFEVKDNV</sequence>
<evidence type="ECO:0000256" key="1">
    <source>
        <dbReference type="ARBA" id="ARBA00004610"/>
    </source>
</evidence>
<keyword evidence="9 12" id="KW-0406">Ion transport</keyword>
<dbReference type="InterPro" id="IPR000990">
    <property type="entry name" value="Innexin"/>
</dbReference>
<keyword evidence="7" id="KW-0965">Cell junction</keyword>
<dbReference type="GO" id="GO:0005243">
    <property type="term" value="F:gap junction channel activity"/>
    <property type="evidence" value="ECO:0007669"/>
    <property type="project" value="TreeGrafter"/>
</dbReference>
<keyword evidence="11 12" id="KW-0407">Ion channel</keyword>
<keyword evidence="10 12" id="KW-0472">Membrane</keyword>
<keyword evidence="4" id="KW-1003">Cell membrane</keyword>
<comment type="subcellular location">
    <subcellularLocation>
        <location evidence="1">Cell junction</location>
        <location evidence="1">Gap junction</location>
    </subcellularLocation>
    <subcellularLocation>
        <location evidence="2 12">Cell membrane</location>
        <topology evidence="2 12">Multi-pass membrane protein</topology>
    </subcellularLocation>
</comment>
<evidence type="ECO:0000256" key="12">
    <source>
        <dbReference type="RuleBase" id="RU010713"/>
    </source>
</evidence>
<comment type="caution">
    <text evidence="12">Lacks conserved residue(s) required for the propagation of feature annotation.</text>
</comment>
<dbReference type="GO" id="GO:0005886">
    <property type="term" value="C:plasma membrane"/>
    <property type="evidence" value="ECO:0007669"/>
    <property type="project" value="UniProtKB-SubCell"/>
</dbReference>
<evidence type="ECO:0000256" key="11">
    <source>
        <dbReference type="ARBA" id="ARBA00023303"/>
    </source>
</evidence>
<dbReference type="PANTHER" id="PTHR11893:SF41">
    <property type="entry name" value="INNEXIN INX2"/>
    <property type="match status" value="1"/>
</dbReference>
<dbReference type="AlphaFoldDB" id="A0A2S2NF27"/>
<keyword evidence="5 12" id="KW-0812">Transmembrane</keyword>
<keyword evidence="3 12" id="KW-0813">Transport</keyword>
<organism evidence="13">
    <name type="scientific">Schizaphis graminum</name>
    <name type="common">Green bug aphid</name>
    <dbReference type="NCBI Taxonomy" id="13262"/>
    <lineage>
        <taxon>Eukaryota</taxon>
        <taxon>Metazoa</taxon>
        <taxon>Ecdysozoa</taxon>
        <taxon>Arthropoda</taxon>
        <taxon>Hexapoda</taxon>
        <taxon>Insecta</taxon>
        <taxon>Pterygota</taxon>
        <taxon>Neoptera</taxon>
        <taxon>Paraneoptera</taxon>
        <taxon>Hemiptera</taxon>
        <taxon>Sternorrhyncha</taxon>
        <taxon>Aphidomorpha</taxon>
        <taxon>Aphidoidea</taxon>
        <taxon>Aphididae</taxon>
        <taxon>Aphidini</taxon>
        <taxon>Schizaphis</taxon>
    </lineage>
</organism>
<dbReference type="EMBL" id="GGMR01002923">
    <property type="protein sequence ID" value="MBY15542.1"/>
    <property type="molecule type" value="Transcribed_RNA"/>
</dbReference>
<evidence type="ECO:0000313" key="13">
    <source>
        <dbReference type="EMBL" id="MBY15542.1"/>
    </source>
</evidence>
<evidence type="ECO:0000256" key="9">
    <source>
        <dbReference type="ARBA" id="ARBA00023065"/>
    </source>
</evidence>
<evidence type="ECO:0000256" key="10">
    <source>
        <dbReference type="ARBA" id="ARBA00023136"/>
    </source>
</evidence>
<evidence type="ECO:0000256" key="6">
    <source>
        <dbReference type="ARBA" id="ARBA00022868"/>
    </source>
</evidence>
<keyword evidence="6" id="KW-0303">Gap junction</keyword>
<comment type="similarity">
    <text evidence="12">Belongs to the pannexin family.</text>
</comment>
<evidence type="ECO:0000256" key="4">
    <source>
        <dbReference type="ARBA" id="ARBA00022475"/>
    </source>
</evidence>
<accession>A0A2S2NF27</accession>
<feature type="transmembrane region" description="Helical" evidence="12">
    <location>
        <begin position="107"/>
        <end position="129"/>
    </location>
</feature>
<evidence type="ECO:0000256" key="7">
    <source>
        <dbReference type="ARBA" id="ARBA00022949"/>
    </source>
</evidence>
<reference evidence="13" key="1">
    <citation type="submission" date="2018-04" db="EMBL/GenBank/DDBJ databases">
        <title>Transcriptome of Schizaphis graminum biotype I.</title>
        <authorList>
            <person name="Scully E.D."/>
            <person name="Geib S.M."/>
            <person name="Palmer N.A."/>
            <person name="Koch K."/>
            <person name="Bradshaw J."/>
            <person name="Heng-Moss T."/>
            <person name="Sarath G."/>
        </authorList>
    </citation>
    <scope>NUCLEOTIDE SEQUENCE</scope>
</reference>
<protein>
    <recommendedName>
        <fullName evidence="12">Innexin</fullName>
    </recommendedName>
</protein>
<evidence type="ECO:0000256" key="8">
    <source>
        <dbReference type="ARBA" id="ARBA00022989"/>
    </source>
</evidence>
<dbReference type="PRINTS" id="PR01262">
    <property type="entry name" value="INNEXIN"/>
</dbReference>
<dbReference type="GO" id="GO:0005921">
    <property type="term" value="C:gap junction"/>
    <property type="evidence" value="ECO:0007669"/>
    <property type="project" value="UniProtKB-SubCell"/>
</dbReference>
<dbReference type="GO" id="GO:0007602">
    <property type="term" value="P:phototransduction"/>
    <property type="evidence" value="ECO:0007669"/>
    <property type="project" value="TreeGrafter"/>
</dbReference>
<dbReference type="Pfam" id="PF00876">
    <property type="entry name" value="Innexin"/>
    <property type="match status" value="1"/>
</dbReference>
<dbReference type="PANTHER" id="PTHR11893">
    <property type="entry name" value="INNEXIN"/>
    <property type="match status" value="1"/>
</dbReference>
<comment type="function">
    <text evidence="12">Structural component of the gap junctions.</text>
</comment>
<keyword evidence="8 12" id="KW-1133">Transmembrane helix</keyword>
<name>A0A2S2NF27_SCHGA</name>
<feature type="transmembrane region" description="Helical" evidence="12">
    <location>
        <begin position="172"/>
        <end position="194"/>
    </location>
</feature>
<dbReference type="PROSITE" id="PS51013">
    <property type="entry name" value="PANNEXIN"/>
    <property type="match status" value="1"/>
</dbReference>
<feature type="transmembrane region" description="Helical" evidence="12">
    <location>
        <begin position="263"/>
        <end position="284"/>
    </location>
</feature>
<evidence type="ECO:0000256" key="5">
    <source>
        <dbReference type="ARBA" id="ARBA00022692"/>
    </source>
</evidence>